<proteinExistence type="predicted"/>
<dbReference type="GO" id="GO:0003700">
    <property type="term" value="F:DNA-binding transcription factor activity"/>
    <property type="evidence" value="ECO:0007669"/>
    <property type="project" value="TreeGrafter"/>
</dbReference>
<dbReference type="InterPro" id="IPR001647">
    <property type="entry name" value="HTH_TetR"/>
</dbReference>
<gene>
    <name evidence="4" type="ORF">HA48_03135</name>
</gene>
<keyword evidence="1 2" id="KW-0238">DNA-binding</keyword>
<name>A0A1X1DDD2_9GAMM</name>
<dbReference type="InterPro" id="IPR040804">
    <property type="entry name" value="TetR_C_18"/>
</dbReference>
<evidence type="ECO:0000256" key="1">
    <source>
        <dbReference type="ARBA" id="ARBA00023125"/>
    </source>
</evidence>
<dbReference type="PRINTS" id="PR00455">
    <property type="entry name" value="HTHTETR"/>
</dbReference>
<evidence type="ECO:0000259" key="3">
    <source>
        <dbReference type="PROSITE" id="PS50977"/>
    </source>
</evidence>
<dbReference type="EMBL" id="MLFS01000005">
    <property type="protein sequence ID" value="ORM74702.1"/>
    <property type="molecule type" value="Genomic_DNA"/>
</dbReference>
<dbReference type="STRING" id="1076551.HA48_03135"/>
<feature type="domain" description="HTH tetR-type" evidence="3">
    <location>
        <begin position="21"/>
        <end position="81"/>
    </location>
</feature>
<dbReference type="GO" id="GO:0000976">
    <property type="term" value="F:transcription cis-regulatory region binding"/>
    <property type="evidence" value="ECO:0007669"/>
    <property type="project" value="TreeGrafter"/>
</dbReference>
<reference evidence="4 5" key="1">
    <citation type="journal article" date="2017" name="Antonie Van Leeuwenhoek">
        <title>Phylogenomic resolution of the bacterial genus Pantoea and its relationship with Erwinia and Tatumella.</title>
        <authorList>
            <person name="Palmer M."/>
            <person name="Steenkamp E.T."/>
            <person name="Coetzee M.P."/>
            <person name="Chan W.Y."/>
            <person name="van Zyl E."/>
            <person name="De Maayer P."/>
            <person name="Coutinho T.A."/>
            <person name="Blom J."/>
            <person name="Smits T.H."/>
            <person name="Duffy B."/>
            <person name="Venter S.N."/>
        </authorList>
    </citation>
    <scope>NUCLEOTIDE SEQUENCE [LARGE SCALE GENOMIC DNA]</scope>
    <source>
        <strain evidence="4 5">LMG 26277</strain>
    </source>
</reference>
<dbReference type="RefSeq" id="WP_128599741.1">
    <property type="nucleotide sequence ID" value="NZ_MLFS01000005.1"/>
</dbReference>
<comment type="caution">
    <text evidence="4">The sequence shown here is derived from an EMBL/GenBank/DDBJ whole genome shotgun (WGS) entry which is preliminary data.</text>
</comment>
<dbReference type="OrthoDB" id="9816320at2"/>
<evidence type="ECO:0000313" key="5">
    <source>
        <dbReference type="Proteomes" id="UP000193104"/>
    </source>
</evidence>
<protein>
    <submittedName>
        <fullName evidence="4">TetR family transcriptional regulator</fullName>
    </submittedName>
</protein>
<feature type="DNA-binding region" description="H-T-H motif" evidence="2">
    <location>
        <begin position="44"/>
        <end position="63"/>
    </location>
</feature>
<evidence type="ECO:0000256" key="2">
    <source>
        <dbReference type="PROSITE-ProRule" id="PRU00335"/>
    </source>
</evidence>
<dbReference type="InterPro" id="IPR050109">
    <property type="entry name" value="HTH-type_TetR-like_transc_reg"/>
</dbReference>
<organism evidence="4 5">
    <name type="scientific">Pantoea wallisii</name>
    <dbReference type="NCBI Taxonomy" id="1076551"/>
    <lineage>
        <taxon>Bacteria</taxon>
        <taxon>Pseudomonadati</taxon>
        <taxon>Pseudomonadota</taxon>
        <taxon>Gammaproteobacteria</taxon>
        <taxon>Enterobacterales</taxon>
        <taxon>Erwiniaceae</taxon>
        <taxon>Pantoea</taxon>
    </lineage>
</organism>
<sequence length="212" mass="23617">MAEEHNPKISQRKKPQQARSSELVSAILQAATQVLEQEGANRFTTARVAERAGVSIGSLYQYFPNKAAILFRLQREEWERTSDLLGSILRNAEETPRRRLHQLTLAFLHSECEEAAMRTALNDAAPLYRDAPEVQEARASGENVVSEFLQQLLPQCSAADLARAADLINSTLGNVGKHFSESPRSAAEIQDYASDMAEMFCAWIREKGADLQ</sequence>
<dbReference type="Gene3D" id="1.10.357.10">
    <property type="entry name" value="Tetracycline Repressor, domain 2"/>
    <property type="match status" value="1"/>
</dbReference>
<dbReference type="PANTHER" id="PTHR30055:SF201">
    <property type="entry name" value="TRANSCRIPTIONAL REGULATORY PROTEIN"/>
    <property type="match status" value="1"/>
</dbReference>
<dbReference type="Pfam" id="PF17923">
    <property type="entry name" value="TetR_C_18"/>
    <property type="match status" value="1"/>
</dbReference>
<dbReference type="PROSITE" id="PS50977">
    <property type="entry name" value="HTH_TETR_2"/>
    <property type="match status" value="1"/>
</dbReference>
<dbReference type="PANTHER" id="PTHR30055">
    <property type="entry name" value="HTH-TYPE TRANSCRIPTIONAL REGULATOR RUTR"/>
    <property type="match status" value="1"/>
</dbReference>
<dbReference type="InterPro" id="IPR009057">
    <property type="entry name" value="Homeodomain-like_sf"/>
</dbReference>
<evidence type="ECO:0000313" key="4">
    <source>
        <dbReference type="EMBL" id="ORM74702.1"/>
    </source>
</evidence>
<dbReference type="Pfam" id="PF00440">
    <property type="entry name" value="TetR_N"/>
    <property type="match status" value="1"/>
</dbReference>
<accession>A0A1X1DDD2</accession>
<keyword evidence="5" id="KW-1185">Reference proteome</keyword>
<dbReference type="AlphaFoldDB" id="A0A1X1DDD2"/>
<dbReference type="SUPFAM" id="SSF46689">
    <property type="entry name" value="Homeodomain-like"/>
    <property type="match status" value="1"/>
</dbReference>
<dbReference type="Proteomes" id="UP000193104">
    <property type="component" value="Unassembled WGS sequence"/>
</dbReference>